<accession>A0A328BDA7</accession>
<dbReference type="AlphaFoldDB" id="A0A328BDA7"/>
<dbReference type="SUPFAM" id="SSF53756">
    <property type="entry name" value="UDP-Glycosyltransferase/glycogen phosphorylase"/>
    <property type="match status" value="1"/>
</dbReference>
<dbReference type="PANTHER" id="PTHR12526">
    <property type="entry name" value="GLYCOSYLTRANSFERASE"/>
    <property type="match status" value="1"/>
</dbReference>
<dbReference type="PANTHER" id="PTHR12526:SF635">
    <property type="entry name" value="GLYCOSYL TRANSFERASE GROUP 1"/>
    <property type="match status" value="1"/>
</dbReference>
<sequence length="562" mass="60530">MTPDAQSPRGRLAILHPPGRMSLERNPFGKDVANLQLWQALARHGGYARIDVLATRPVDAAEIASDLFGDGPRPTEIGSDLASFSTAPRDAGILLRGQPDLRDLAWWRRRRWSDRAFSLAGLIHTLAPPAMRQIIAETAVAPMHPWDALICTSPSVRENLEAMFDGWGRHLAERTGGVPPPRPALPVIPLGVEGAAFAELADRSDARARLRVRYGLSEDDVLVLWVGRLSYYEKAFPQPMFKALQRAAEDTGVRVTFALAGWFPGANDRGYYEEAARAHAPSVDVRFEDGNDRELLGDLWAASDIFLSLVDNIQETFGITPLEAMACGLPVVVSDWDGYRSTVRDGVEGFLVPTLMGPAGGGMGAAMVERHTIDSASYQSYVGSVAQHTAVHIGRAAGGLAELIGNRDLRRRMGAAGRARVAAAFDWTVVARQIHALTDELAAIRASSADPLVSLAADPVKGDPFRDFAGFATSGLALESRLWPVKGVSPDSVRGAAMVALDAAFSGFRAAPEICAQAFLRLEASGGATVREVLAAFPAPQRRAVELGLAWMAKMGFVDWLT</sequence>
<keyword evidence="3" id="KW-1185">Reference proteome</keyword>
<evidence type="ECO:0000259" key="1">
    <source>
        <dbReference type="Pfam" id="PF00534"/>
    </source>
</evidence>
<reference evidence="2 3" key="1">
    <citation type="submission" date="2018-05" db="EMBL/GenBank/DDBJ databases">
        <authorList>
            <person name="Lanie J.A."/>
            <person name="Ng W.-L."/>
            <person name="Kazmierczak K.M."/>
            <person name="Andrzejewski T.M."/>
            <person name="Davidsen T.M."/>
            <person name="Wayne K.J."/>
            <person name="Tettelin H."/>
            <person name="Glass J.I."/>
            <person name="Rusch D."/>
            <person name="Podicherti R."/>
            <person name="Tsui H.-C.T."/>
            <person name="Winkler M.E."/>
        </authorList>
    </citation>
    <scope>NUCLEOTIDE SEQUENCE [LARGE SCALE GENOMIC DNA]</scope>
    <source>
        <strain evidence="2 3">BUT-10</strain>
    </source>
</reference>
<keyword evidence="2" id="KW-0808">Transferase</keyword>
<dbReference type="Proteomes" id="UP000249524">
    <property type="component" value="Unassembled WGS sequence"/>
</dbReference>
<dbReference type="CDD" id="cd03801">
    <property type="entry name" value="GT4_PimA-like"/>
    <property type="match status" value="1"/>
</dbReference>
<organism evidence="2 3">
    <name type="scientific">Phenylobacterium kunshanense</name>
    <dbReference type="NCBI Taxonomy" id="1445034"/>
    <lineage>
        <taxon>Bacteria</taxon>
        <taxon>Pseudomonadati</taxon>
        <taxon>Pseudomonadota</taxon>
        <taxon>Alphaproteobacteria</taxon>
        <taxon>Caulobacterales</taxon>
        <taxon>Caulobacteraceae</taxon>
        <taxon>Phenylobacterium</taxon>
    </lineage>
</organism>
<name>A0A328BDA7_9CAUL</name>
<dbReference type="InterPro" id="IPR001296">
    <property type="entry name" value="Glyco_trans_1"/>
</dbReference>
<dbReference type="EMBL" id="QFYS01000005">
    <property type="protein sequence ID" value="RAK64739.1"/>
    <property type="molecule type" value="Genomic_DNA"/>
</dbReference>
<proteinExistence type="predicted"/>
<protein>
    <submittedName>
        <fullName evidence="2">Glycosyl transferase family 1</fullName>
    </submittedName>
</protein>
<evidence type="ECO:0000313" key="3">
    <source>
        <dbReference type="Proteomes" id="UP000249524"/>
    </source>
</evidence>
<feature type="domain" description="Glycosyl transferase family 1" evidence="1">
    <location>
        <begin position="209"/>
        <end position="353"/>
    </location>
</feature>
<dbReference type="OrthoDB" id="529131at2"/>
<dbReference type="GO" id="GO:0016757">
    <property type="term" value="F:glycosyltransferase activity"/>
    <property type="evidence" value="ECO:0007669"/>
    <property type="project" value="InterPro"/>
</dbReference>
<dbReference type="RefSeq" id="WP_111276277.1">
    <property type="nucleotide sequence ID" value="NZ_QFYS01000005.1"/>
</dbReference>
<comment type="caution">
    <text evidence="2">The sequence shown here is derived from an EMBL/GenBank/DDBJ whole genome shotgun (WGS) entry which is preliminary data.</text>
</comment>
<dbReference type="Pfam" id="PF00534">
    <property type="entry name" value="Glycos_transf_1"/>
    <property type="match status" value="1"/>
</dbReference>
<evidence type="ECO:0000313" key="2">
    <source>
        <dbReference type="EMBL" id="RAK64739.1"/>
    </source>
</evidence>
<gene>
    <name evidence="2" type="ORF">DJ019_11950</name>
</gene>
<dbReference type="Gene3D" id="3.40.50.2000">
    <property type="entry name" value="Glycogen Phosphorylase B"/>
    <property type="match status" value="1"/>
</dbReference>